<feature type="region of interest" description="Disordered" evidence="7">
    <location>
        <begin position="89"/>
        <end position="136"/>
    </location>
</feature>
<keyword evidence="9" id="KW-1185">Reference proteome</keyword>
<dbReference type="InterPro" id="IPR011025">
    <property type="entry name" value="GproteinA_insert"/>
</dbReference>
<evidence type="ECO:0000313" key="8">
    <source>
        <dbReference type="EMBL" id="KAL3382901.1"/>
    </source>
</evidence>
<name>A0ABD2VS65_9SOLN</name>
<dbReference type="PROSITE" id="PS51882">
    <property type="entry name" value="G_ALPHA"/>
    <property type="match status" value="1"/>
</dbReference>
<keyword evidence="1 6" id="KW-0479">Metal-binding</keyword>
<protein>
    <recommendedName>
        <fullName evidence="10">GTP-binding protein alpha subunit, gna</fullName>
    </recommendedName>
</protein>
<evidence type="ECO:0000256" key="3">
    <source>
        <dbReference type="ARBA" id="ARBA00023134"/>
    </source>
</evidence>
<dbReference type="GO" id="GO:0007165">
    <property type="term" value="P:signal transduction"/>
    <property type="evidence" value="ECO:0007669"/>
    <property type="project" value="UniProtKB-KW"/>
</dbReference>
<evidence type="ECO:0000256" key="6">
    <source>
        <dbReference type="PIRSR" id="PIRSR601019-2"/>
    </source>
</evidence>
<keyword evidence="6" id="KW-0460">Magnesium</keyword>
<comment type="caution">
    <text evidence="8">The sequence shown here is derived from an EMBL/GenBank/DDBJ whole genome shotgun (WGS) entry which is preliminary data.</text>
</comment>
<dbReference type="SMART" id="SM00275">
    <property type="entry name" value="G_alpha"/>
    <property type="match status" value="1"/>
</dbReference>
<evidence type="ECO:0008006" key="10">
    <source>
        <dbReference type="Google" id="ProtNLM"/>
    </source>
</evidence>
<sequence>MAAILKSLFPVSSSKKEDNYEEFDVEYSFAEEYSGPPVSYDIPQVVPVDVHRIPTASVVATAAMLSRNLSLPVIEPILKSDSKLIKNQKSKESDLESEYVENDHAYRGSDGIESSGTLGFSDSHDNSRELSGSSDVEDLVDECKEEVRFGSHPSSVGLEPEEPILSSPDVALEVLSCEDYDDEVAGNQGCRTAVVTFCETQSSDVSTDSDEDEPGMFPEKPIVSSDSKKCFRCHKGKRFTEREVCIACGAKYCINCVLRAMGAMPEGRKCITCIGYRINESKRDSLGKCSAMLKRLLSKWQMDEIMELEKSCQANQLPPHLVSVNGKRLSLRELVDLQSCAYPPKKLRPGNYWYDKVSGLWGKEGHKPCQIISPQLAVGDTIKKDASKGNTNIVINNRKITQVELYMLKLAGINCEGEVCFWLSADGSCQEEGMNNVVGKIWDKTTHKLLCHALRLPIPPASANSSGEEVRNGLDAGDPCSTVSKKLNKLLLAGCDQSGTSTLFKQAKIVYRVPFSEEEHQNITYTIQRNLYRYIAILLEGREGFEEEYRVEMRKKRLDEPGPSALPDLIEEEIEEENVYSISPRLKNFSDWLLQTMMLGNLEVIFPAATREYSAVVEELWKHKAFQATYQRRNELEMLPRVANYFLDHAVEISKVDYNPSDMDKLYAEGITSSNGVASMDFSFPNPTQDSYMEAVDQYSSSMRYQLIRVHASCVGKNCKWLDMFEDVDLVIFCVSLTEYTEYLEDYNGVCTNKMMESKKLFENFVSHPAFAQKHCLLLLNKFDILEEIIEECPLSECEWFQDFNPVISRHPNSKTSNNNPSLAQRAYHYIAVKFKRLYNSITERKLFVSQLTALEADSVDGALKYTREILKWDEERRKVMRDWTTESPEASTTLEASTTT</sequence>
<dbReference type="AlphaFoldDB" id="A0ABD2VS65"/>
<evidence type="ECO:0000256" key="1">
    <source>
        <dbReference type="ARBA" id="ARBA00022723"/>
    </source>
</evidence>
<evidence type="ECO:0000256" key="2">
    <source>
        <dbReference type="ARBA" id="ARBA00022741"/>
    </source>
</evidence>
<dbReference type="Proteomes" id="UP001627284">
    <property type="component" value="Unassembled WGS sequence"/>
</dbReference>
<dbReference type="FunFam" id="1.10.400.10:FF:000013">
    <property type="entry name" value="Extra-large guanine nucleotide-binding protein 2"/>
    <property type="match status" value="1"/>
</dbReference>
<dbReference type="InterPro" id="IPR027417">
    <property type="entry name" value="P-loop_NTPase"/>
</dbReference>
<feature type="binding site" evidence="5">
    <location>
        <position position="854"/>
    </location>
    <ligand>
        <name>GTP</name>
        <dbReference type="ChEBI" id="CHEBI:37565"/>
    </ligand>
</feature>
<gene>
    <name evidence="8" type="ORF">AABB24_002414</name>
</gene>
<dbReference type="GO" id="GO:0005525">
    <property type="term" value="F:GTP binding"/>
    <property type="evidence" value="ECO:0007669"/>
    <property type="project" value="UniProtKB-KW"/>
</dbReference>
<dbReference type="SUPFAM" id="SSF47895">
    <property type="entry name" value="Transducin (alpha subunit), insertion domain"/>
    <property type="match status" value="1"/>
</dbReference>
<accession>A0ABD2VS65</accession>
<evidence type="ECO:0000313" key="9">
    <source>
        <dbReference type="Proteomes" id="UP001627284"/>
    </source>
</evidence>
<dbReference type="Gene3D" id="1.10.400.10">
    <property type="entry name" value="GI Alpha 1, domain 2-like"/>
    <property type="match status" value="1"/>
</dbReference>
<dbReference type="InterPro" id="IPR001019">
    <property type="entry name" value="Gprotein_alpha_su"/>
</dbReference>
<dbReference type="EMBL" id="JBJKTR010000001">
    <property type="protein sequence ID" value="KAL3382901.1"/>
    <property type="molecule type" value="Genomic_DNA"/>
</dbReference>
<dbReference type="Gene3D" id="3.40.50.300">
    <property type="entry name" value="P-loop containing nucleotide triphosphate hydrolases"/>
    <property type="match status" value="1"/>
</dbReference>
<feature type="binding site" evidence="5">
    <location>
        <begin position="781"/>
        <end position="784"/>
    </location>
    <ligand>
        <name>GTP</name>
        <dbReference type="ChEBI" id="CHEBI:37565"/>
    </ligand>
</feature>
<dbReference type="GO" id="GO:0046872">
    <property type="term" value="F:metal ion binding"/>
    <property type="evidence" value="ECO:0007669"/>
    <property type="project" value="UniProtKB-KW"/>
</dbReference>
<dbReference type="PANTHER" id="PTHR36486">
    <property type="entry name" value="OS01G0977800 PROTEIN"/>
    <property type="match status" value="1"/>
</dbReference>
<organism evidence="8 9">
    <name type="scientific">Solanum stoloniferum</name>
    <dbReference type="NCBI Taxonomy" id="62892"/>
    <lineage>
        <taxon>Eukaryota</taxon>
        <taxon>Viridiplantae</taxon>
        <taxon>Streptophyta</taxon>
        <taxon>Embryophyta</taxon>
        <taxon>Tracheophyta</taxon>
        <taxon>Spermatophyta</taxon>
        <taxon>Magnoliopsida</taxon>
        <taxon>eudicotyledons</taxon>
        <taxon>Gunneridae</taxon>
        <taxon>Pentapetalae</taxon>
        <taxon>asterids</taxon>
        <taxon>lamiids</taxon>
        <taxon>Solanales</taxon>
        <taxon>Solanaceae</taxon>
        <taxon>Solanoideae</taxon>
        <taxon>Solaneae</taxon>
        <taxon>Solanum</taxon>
    </lineage>
</organism>
<proteinExistence type="predicted"/>
<evidence type="ECO:0000256" key="4">
    <source>
        <dbReference type="ARBA" id="ARBA00023224"/>
    </source>
</evidence>
<evidence type="ECO:0000256" key="5">
    <source>
        <dbReference type="PIRSR" id="PIRSR601019-1"/>
    </source>
</evidence>
<dbReference type="FunFam" id="3.40.50.300:FF:000692">
    <property type="entry name" value="Guanine nucleotide-binding protein subunit alpha"/>
    <property type="match status" value="1"/>
</dbReference>
<dbReference type="PRINTS" id="PR00318">
    <property type="entry name" value="GPROTEINA"/>
</dbReference>
<keyword evidence="3 5" id="KW-0342">GTP-binding</keyword>
<feature type="binding site" evidence="6">
    <location>
        <position position="501"/>
    </location>
    <ligand>
        <name>Mg(2+)</name>
        <dbReference type="ChEBI" id="CHEBI:18420"/>
    </ligand>
</feature>
<feature type="binding site" evidence="6">
    <location>
        <position position="674"/>
    </location>
    <ligand>
        <name>Mg(2+)</name>
        <dbReference type="ChEBI" id="CHEBI:18420"/>
    </ligand>
</feature>
<keyword evidence="4" id="KW-0807">Transducer</keyword>
<evidence type="ECO:0000256" key="7">
    <source>
        <dbReference type="SAM" id="MobiDB-lite"/>
    </source>
</evidence>
<dbReference type="InterPro" id="IPR053057">
    <property type="entry name" value="XLG_GTP-binding"/>
</dbReference>
<dbReference type="PANTHER" id="PTHR36486:SF4">
    <property type="entry name" value="PH DOMAIN-CONTAINING PROTEIN"/>
    <property type="match status" value="1"/>
</dbReference>
<reference evidence="8 9" key="1">
    <citation type="submission" date="2024-05" db="EMBL/GenBank/DDBJ databases">
        <title>De novo assembly of an allotetraploid wild potato.</title>
        <authorList>
            <person name="Hosaka A.J."/>
        </authorList>
    </citation>
    <scope>NUCLEOTIDE SEQUENCE [LARGE SCALE GENOMIC DNA]</scope>
    <source>
        <tissue evidence="8">Young leaves</tissue>
    </source>
</reference>
<dbReference type="Pfam" id="PF00503">
    <property type="entry name" value="G-alpha"/>
    <property type="match status" value="1"/>
</dbReference>
<dbReference type="SUPFAM" id="SSF52540">
    <property type="entry name" value="P-loop containing nucleoside triphosphate hydrolases"/>
    <property type="match status" value="1"/>
</dbReference>
<keyword evidence="2 5" id="KW-0547">Nucleotide-binding</keyword>